<evidence type="ECO:0000256" key="3">
    <source>
        <dbReference type="PROSITE-ProRule" id="PRU00169"/>
    </source>
</evidence>
<keyword evidence="1 3" id="KW-0597">Phosphoprotein</keyword>
<dbReference type="Pfam" id="PF00196">
    <property type="entry name" value="GerE"/>
    <property type="match status" value="1"/>
</dbReference>
<sequence length="218" mass="23349">MSTDRRSIVVVDDHSLFRSGVVQAFREVDDFSVVGEGACAADAIDLVERLAPDIALADVSMPGGGLDAAQTICKRWPRVKVIMLTVSEDQETILKALDAGSVGYVLKGVSASDLVNIVRSIADGERYVPPSMAVQLLTAMRKPQAVDPVQARLALLSRAEARVLRLLAHGLSNREIAQATGVQVKTVKFHVSNILSKGGFKNRTEAAVVAQKYVPADD</sequence>
<feature type="domain" description="HTH luxR-type" evidence="4">
    <location>
        <begin position="149"/>
        <end position="214"/>
    </location>
</feature>
<dbReference type="InterPro" id="IPR000792">
    <property type="entry name" value="Tscrpt_reg_LuxR_C"/>
</dbReference>
<evidence type="ECO:0000313" key="6">
    <source>
        <dbReference type="EMBL" id="MDU0341317.1"/>
    </source>
</evidence>
<protein>
    <submittedName>
        <fullName evidence="6">Response regulator transcription factor</fullName>
    </submittedName>
</protein>
<dbReference type="PROSITE" id="PS00622">
    <property type="entry name" value="HTH_LUXR_1"/>
    <property type="match status" value="1"/>
</dbReference>
<dbReference type="CDD" id="cd06170">
    <property type="entry name" value="LuxR_C_like"/>
    <property type="match status" value="1"/>
</dbReference>
<gene>
    <name evidence="6" type="ORF">RKE40_15565</name>
</gene>
<dbReference type="Pfam" id="PF00072">
    <property type="entry name" value="Response_reg"/>
    <property type="match status" value="1"/>
</dbReference>
<dbReference type="InterPro" id="IPR039420">
    <property type="entry name" value="WalR-like"/>
</dbReference>
<dbReference type="InterPro" id="IPR001789">
    <property type="entry name" value="Sig_transdc_resp-reg_receiver"/>
</dbReference>
<proteinExistence type="predicted"/>
<dbReference type="PANTHER" id="PTHR43214">
    <property type="entry name" value="TWO-COMPONENT RESPONSE REGULATOR"/>
    <property type="match status" value="1"/>
</dbReference>
<evidence type="ECO:0000313" key="7">
    <source>
        <dbReference type="Proteomes" id="UP001254257"/>
    </source>
</evidence>
<dbReference type="RefSeq" id="WP_316019144.1">
    <property type="nucleotide sequence ID" value="NZ_JAWDID010000022.1"/>
</dbReference>
<evidence type="ECO:0000256" key="2">
    <source>
        <dbReference type="ARBA" id="ARBA00023125"/>
    </source>
</evidence>
<dbReference type="Proteomes" id="UP001254257">
    <property type="component" value="Unassembled WGS sequence"/>
</dbReference>
<dbReference type="SMART" id="SM00448">
    <property type="entry name" value="REC"/>
    <property type="match status" value="1"/>
</dbReference>
<dbReference type="InterPro" id="IPR058245">
    <property type="entry name" value="NreC/VraR/RcsB-like_REC"/>
</dbReference>
<dbReference type="SMART" id="SM00421">
    <property type="entry name" value="HTH_LUXR"/>
    <property type="match status" value="1"/>
</dbReference>
<dbReference type="PROSITE" id="PS50043">
    <property type="entry name" value="HTH_LUXR_2"/>
    <property type="match status" value="1"/>
</dbReference>
<comment type="caution">
    <text evidence="6">The sequence shown here is derived from an EMBL/GenBank/DDBJ whole genome shotgun (WGS) entry which is preliminary data.</text>
</comment>
<evidence type="ECO:0000259" key="4">
    <source>
        <dbReference type="PROSITE" id="PS50043"/>
    </source>
</evidence>
<feature type="domain" description="Response regulatory" evidence="5">
    <location>
        <begin position="7"/>
        <end position="122"/>
    </location>
</feature>
<evidence type="ECO:0000259" key="5">
    <source>
        <dbReference type="PROSITE" id="PS50110"/>
    </source>
</evidence>
<evidence type="ECO:0000256" key="1">
    <source>
        <dbReference type="ARBA" id="ARBA00022553"/>
    </source>
</evidence>
<dbReference type="InterPro" id="IPR016032">
    <property type="entry name" value="Sig_transdc_resp-reg_C-effctor"/>
</dbReference>
<keyword evidence="7" id="KW-1185">Reference proteome</keyword>
<reference evidence="6 7" key="1">
    <citation type="submission" date="2023-09" db="EMBL/GenBank/DDBJ databases">
        <title>Whole genome shotgun sequencing (WGS) of Bosea sp. ZW T0_25, isolated from stored onions (Allium cepa).</title>
        <authorList>
            <person name="Stoll D.A."/>
            <person name="Huch M."/>
        </authorList>
    </citation>
    <scope>NUCLEOTIDE SEQUENCE [LARGE SCALE GENOMIC DNA]</scope>
    <source>
        <strain evidence="6 7">ZW T0_25</strain>
    </source>
</reference>
<dbReference type="InterPro" id="IPR011006">
    <property type="entry name" value="CheY-like_superfamily"/>
</dbReference>
<dbReference type="PROSITE" id="PS50110">
    <property type="entry name" value="RESPONSE_REGULATORY"/>
    <property type="match status" value="1"/>
</dbReference>
<accession>A0ABU3S937</accession>
<organism evidence="6 7">
    <name type="scientific">Bosea rubneri</name>
    <dbReference type="NCBI Taxonomy" id="3075434"/>
    <lineage>
        <taxon>Bacteria</taxon>
        <taxon>Pseudomonadati</taxon>
        <taxon>Pseudomonadota</taxon>
        <taxon>Alphaproteobacteria</taxon>
        <taxon>Hyphomicrobiales</taxon>
        <taxon>Boseaceae</taxon>
        <taxon>Bosea</taxon>
    </lineage>
</organism>
<dbReference type="PRINTS" id="PR00038">
    <property type="entry name" value="HTHLUXR"/>
</dbReference>
<dbReference type="SUPFAM" id="SSF52172">
    <property type="entry name" value="CheY-like"/>
    <property type="match status" value="1"/>
</dbReference>
<dbReference type="Gene3D" id="3.40.50.2300">
    <property type="match status" value="1"/>
</dbReference>
<dbReference type="PANTHER" id="PTHR43214:SF43">
    <property type="entry name" value="TWO-COMPONENT RESPONSE REGULATOR"/>
    <property type="match status" value="1"/>
</dbReference>
<dbReference type="EMBL" id="JAWDID010000022">
    <property type="protein sequence ID" value="MDU0341317.1"/>
    <property type="molecule type" value="Genomic_DNA"/>
</dbReference>
<feature type="modified residue" description="4-aspartylphosphate" evidence="3">
    <location>
        <position position="58"/>
    </location>
</feature>
<dbReference type="SUPFAM" id="SSF46894">
    <property type="entry name" value="C-terminal effector domain of the bipartite response regulators"/>
    <property type="match status" value="1"/>
</dbReference>
<dbReference type="CDD" id="cd17535">
    <property type="entry name" value="REC_NarL-like"/>
    <property type="match status" value="1"/>
</dbReference>
<name>A0ABU3S937_9HYPH</name>
<keyword evidence="2" id="KW-0238">DNA-binding</keyword>